<name>A0A3B0YAD0_9ZZZZ</name>
<accession>A0A3B0YAD0</accession>
<dbReference type="AlphaFoldDB" id="A0A3B0YAD0"/>
<evidence type="ECO:0000313" key="1">
    <source>
        <dbReference type="EMBL" id="VAW77775.1"/>
    </source>
</evidence>
<protein>
    <submittedName>
        <fullName evidence="1">Uncharacterized protein</fullName>
    </submittedName>
</protein>
<organism evidence="1">
    <name type="scientific">hydrothermal vent metagenome</name>
    <dbReference type="NCBI Taxonomy" id="652676"/>
    <lineage>
        <taxon>unclassified sequences</taxon>
        <taxon>metagenomes</taxon>
        <taxon>ecological metagenomes</taxon>
    </lineage>
</organism>
<reference evidence="1" key="1">
    <citation type="submission" date="2018-06" db="EMBL/GenBank/DDBJ databases">
        <authorList>
            <person name="Zhirakovskaya E."/>
        </authorList>
    </citation>
    <scope>NUCLEOTIDE SEQUENCE</scope>
</reference>
<gene>
    <name evidence="1" type="ORF">MNBD_GAMMA12-3922</name>
</gene>
<dbReference type="EMBL" id="UOFL01000137">
    <property type="protein sequence ID" value="VAW77775.1"/>
    <property type="molecule type" value="Genomic_DNA"/>
</dbReference>
<proteinExistence type="predicted"/>
<sequence length="178" mass="20499">MTNEINDTELATLLKCKVEDISDFIEPDYTNDCAEISIQVTDTHVIEIGPCNFATKRETGVGMLSDEIVKYLSNHHNHGNYFAEYLDEFELGHKAIDRLTIAKKEYVGAVKIWCEYNYFVGTILARPAYRFLVDQDDYEHRIFDSVKDAQDWIDKQESETYLLSSGEASRPGFHIIED</sequence>